<proteinExistence type="predicted"/>
<sequence>MVFFYAHLIDEWIIFIGKVFCFIGEIHRSAVKNSFTTYIGGYTTN</sequence>
<protein>
    <submittedName>
        <fullName evidence="1">Uncharacterized protein</fullName>
    </submittedName>
</protein>
<gene>
    <name evidence="1" type="ORF">SAMN04488009_3032</name>
</gene>
<comment type="caution">
    <text evidence="1">The sequence shown here is derived from an EMBL/GenBank/DDBJ whole genome shotgun (WGS) entry which is preliminary data.</text>
</comment>
<dbReference type="EMBL" id="FZNV01000004">
    <property type="protein sequence ID" value="SNR65853.1"/>
    <property type="molecule type" value="Genomic_DNA"/>
</dbReference>
<dbReference type="Proteomes" id="UP000198337">
    <property type="component" value="Unassembled WGS sequence"/>
</dbReference>
<evidence type="ECO:0000313" key="1">
    <source>
        <dbReference type="EMBL" id="SNR65853.1"/>
    </source>
</evidence>
<name>A0ABY1SKK1_9FLAO</name>
<accession>A0ABY1SKK1</accession>
<keyword evidence="2" id="KW-1185">Reference proteome</keyword>
<evidence type="ECO:0000313" key="2">
    <source>
        <dbReference type="Proteomes" id="UP000198337"/>
    </source>
</evidence>
<reference evidence="1 2" key="1">
    <citation type="submission" date="2017-06" db="EMBL/GenBank/DDBJ databases">
        <authorList>
            <person name="Varghese N."/>
            <person name="Submissions S."/>
        </authorList>
    </citation>
    <scope>NUCLEOTIDE SEQUENCE [LARGE SCALE GENOMIC DNA]</scope>
    <source>
        <strain evidence="1 2">DSM 19840</strain>
    </source>
</reference>
<organism evidence="1 2">
    <name type="scientific">Maribacter sedimenticola</name>
    <dbReference type="NCBI Taxonomy" id="228956"/>
    <lineage>
        <taxon>Bacteria</taxon>
        <taxon>Pseudomonadati</taxon>
        <taxon>Bacteroidota</taxon>
        <taxon>Flavobacteriia</taxon>
        <taxon>Flavobacteriales</taxon>
        <taxon>Flavobacteriaceae</taxon>
        <taxon>Maribacter</taxon>
    </lineage>
</organism>